<feature type="transmembrane region" description="Helical" evidence="8">
    <location>
        <begin position="93"/>
        <end position="114"/>
    </location>
</feature>
<evidence type="ECO:0000313" key="10">
    <source>
        <dbReference type="EMBL" id="CAJ0963728.1"/>
    </source>
</evidence>
<keyword evidence="7 8" id="KW-0472">Membrane</keyword>
<evidence type="ECO:0000256" key="8">
    <source>
        <dbReference type="RuleBase" id="RU368041"/>
    </source>
</evidence>
<feature type="transmembrane region" description="Helical" evidence="8">
    <location>
        <begin position="121"/>
        <end position="145"/>
    </location>
</feature>
<dbReference type="Proteomes" id="UP001176940">
    <property type="component" value="Unassembled WGS sequence"/>
</dbReference>
<evidence type="ECO:0000256" key="6">
    <source>
        <dbReference type="ARBA" id="ARBA00022989"/>
    </source>
</evidence>
<protein>
    <recommendedName>
        <fullName evidence="8">Sodium/potassium-transporting ATPase subunit beta-1-interacting protein</fullName>
        <shortName evidence="8">Na(+)/K(+)-transporting ATPase subunit beta-1-interacting protein</shortName>
    </recommendedName>
</protein>
<dbReference type="PANTHER" id="PTHR13084:SF5">
    <property type="entry name" value="SODIUM_POTASSIUM-TRANSPORTING ATPASE SUBUNIT BETA-1-INTERACTING PROTEIN 4"/>
    <property type="match status" value="1"/>
</dbReference>
<keyword evidence="11" id="KW-1185">Reference proteome</keyword>
<comment type="subunit">
    <text evidence="3">Interacts with atp1b1 C-terminus.</text>
</comment>
<reference evidence="10" key="1">
    <citation type="submission" date="2023-07" db="EMBL/GenBank/DDBJ databases">
        <authorList>
            <person name="Stuckert A."/>
        </authorList>
    </citation>
    <scope>NUCLEOTIDE SEQUENCE</scope>
</reference>
<evidence type="ECO:0000256" key="2">
    <source>
        <dbReference type="ARBA" id="ARBA00006364"/>
    </source>
</evidence>
<evidence type="ECO:0000313" key="11">
    <source>
        <dbReference type="Proteomes" id="UP001176940"/>
    </source>
</evidence>
<proteinExistence type="inferred from homology"/>
<sequence>MRGLHWRGTQPVAGSQGHRYAGSNWHTLRPLLSKGKPDNEKNEKYAPPSYKGRQAALCPQPPEVIASSSSPSSIDRIIVALERQVFDFLGYQWAPILANFLQIVVIILGLFGTLQYRPRYVVAYAIWAAVWVTWNVFLICFYMEVGDLSKDSDLLTFHVSQHQSWWSEHGPGCVRKESPVTGMPGLESHSYVSVVGCAIEYQYIEVLHSATQILLTVRLILCSPYRIRGTLCPLLIGRGNLYDIIVAMATIMTSTSILCPSLNQKREMSTSFMTSSSLCPLLIGQGLAASTNQRRGISTSMLCRSLIGRGRQAGISRTGRQTDRRKNP</sequence>
<dbReference type="EMBL" id="CAUEEQ010058114">
    <property type="protein sequence ID" value="CAJ0963728.1"/>
    <property type="molecule type" value="Genomic_DNA"/>
</dbReference>
<dbReference type="InterPro" id="IPR008516">
    <property type="entry name" value="Na/K-Atpase_Interacting"/>
</dbReference>
<feature type="transmembrane region" description="Helical" evidence="8">
    <location>
        <begin position="244"/>
        <end position="263"/>
    </location>
</feature>
<evidence type="ECO:0000256" key="4">
    <source>
        <dbReference type="ARBA" id="ARBA00022475"/>
    </source>
</evidence>
<organism evidence="10 11">
    <name type="scientific">Ranitomeya imitator</name>
    <name type="common">mimic poison frog</name>
    <dbReference type="NCBI Taxonomy" id="111125"/>
    <lineage>
        <taxon>Eukaryota</taxon>
        <taxon>Metazoa</taxon>
        <taxon>Chordata</taxon>
        <taxon>Craniata</taxon>
        <taxon>Vertebrata</taxon>
        <taxon>Euteleostomi</taxon>
        <taxon>Amphibia</taxon>
        <taxon>Batrachia</taxon>
        <taxon>Anura</taxon>
        <taxon>Neobatrachia</taxon>
        <taxon>Hyloidea</taxon>
        <taxon>Dendrobatidae</taxon>
        <taxon>Dendrobatinae</taxon>
        <taxon>Ranitomeya</taxon>
    </lineage>
</organism>
<keyword evidence="6 8" id="KW-1133">Transmembrane helix</keyword>
<comment type="subcellular location">
    <subcellularLocation>
        <location evidence="1 8">Cell membrane</location>
        <topology evidence="1 8">Multi-pass membrane protein</topology>
    </subcellularLocation>
</comment>
<evidence type="ECO:0000256" key="3">
    <source>
        <dbReference type="ARBA" id="ARBA00011461"/>
    </source>
</evidence>
<evidence type="ECO:0000256" key="1">
    <source>
        <dbReference type="ARBA" id="ARBA00004651"/>
    </source>
</evidence>
<comment type="similarity">
    <text evidence="2 8">Belongs to the NKAIN family.</text>
</comment>
<gene>
    <name evidence="10" type="ORF">RIMI_LOCUS18773138</name>
</gene>
<keyword evidence="5 8" id="KW-0812">Transmembrane</keyword>
<comment type="caution">
    <text evidence="10">The sequence shown here is derived from an EMBL/GenBank/DDBJ whole genome shotgun (WGS) entry which is preliminary data.</text>
</comment>
<name>A0ABN9MB14_9NEOB</name>
<keyword evidence="4 8" id="KW-1003">Cell membrane</keyword>
<feature type="region of interest" description="Disordered" evidence="9">
    <location>
        <begin position="1"/>
        <end position="54"/>
    </location>
</feature>
<evidence type="ECO:0000256" key="9">
    <source>
        <dbReference type="SAM" id="MobiDB-lite"/>
    </source>
</evidence>
<dbReference type="Pfam" id="PF05640">
    <property type="entry name" value="NKAIN"/>
    <property type="match status" value="1"/>
</dbReference>
<evidence type="ECO:0000256" key="5">
    <source>
        <dbReference type="ARBA" id="ARBA00022692"/>
    </source>
</evidence>
<evidence type="ECO:0000256" key="7">
    <source>
        <dbReference type="ARBA" id="ARBA00023136"/>
    </source>
</evidence>
<dbReference type="PANTHER" id="PTHR13084">
    <property type="entry name" value="T-CELL LYMPHOMA BREAKPOINT-ASSOCIATED TARGET 1-RELATED"/>
    <property type="match status" value="1"/>
</dbReference>
<feature type="compositionally biased region" description="Basic and acidic residues" evidence="9">
    <location>
        <begin position="35"/>
        <end position="44"/>
    </location>
</feature>
<accession>A0ABN9MB14</accession>